<evidence type="ECO:0000313" key="2">
    <source>
        <dbReference type="Proteomes" id="UP000295197"/>
    </source>
</evidence>
<dbReference type="Proteomes" id="UP000295197">
    <property type="component" value="Unassembled WGS sequence"/>
</dbReference>
<accession>A0A4R3W1I6</accession>
<comment type="caution">
    <text evidence="1">The sequence shown here is derived from an EMBL/GenBank/DDBJ whole genome shotgun (WGS) entry which is preliminary data.</text>
</comment>
<proteinExistence type="predicted"/>
<protein>
    <recommendedName>
        <fullName evidence="3">Leucine rich repeat (LRR) protein</fullName>
    </recommendedName>
</protein>
<reference evidence="1 2" key="1">
    <citation type="submission" date="2019-03" db="EMBL/GenBank/DDBJ databases">
        <title>Genomic Encyclopedia of Type Strains, Phase IV (KMG-IV): sequencing the most valuable type-strain genomes for metagenomic binning, comparative biology and taxonomic classification.</title>
        <authorList>
            <person name="Goeker M."/>
        </authorList>
    </citation>
    <scope>NUCLEOTIDE SEQUENCE [LARGE SCALE GENOMIC DNA]</scope>
    <source>
        <strain evidence="1 2">DSM 22362</strain>
    </source>
</reference>
<dbReference type="EMBL" id="SMBZ01000003">
    <property type="protein sequence ID" value="TCV20014.1"/>
    <property type="molecule type" value="Genomic_DNA"/>
</dbReference>
<keyword evidence="2" id="KW-1185">Reference proteome</keyword>
<dbReference type="PROSITE" id="PS51450">
    <property type="entry name" value="LRR"/>
    <property type="match status" value="1"/>
</dbReference>
<organism evidence="1 2">
    <name type="scientific">Sphingobacterium alimentarium</name>
    <dbReference type="NCBI Taxonomy" id="797292"/>
    <lineage>
        <taxon>Bacteria</taxon>
        <taxon>Pseudomonadati</taxon>
        <taxon>Bacteroidota</taxon>
        <taxon>Sphingobacteriia</taxon>
        <taxon>Sphingobacteriales</taxon>
        <taxon>Sphingobacteriaceae</taxon>
        <taxon>Sphingobacterium</taxon>
    </lineage>
</organism>
<name>A0A4R3W1I6_9SPHI</name>
<dbReference type="SUPFAM" id="SSF52058">
    <property type="entry name" value="L domain-like"/>
    <property type="match status" value="1"/>
</dbReference>
<gene>
    <name evidence="1" type="ORF">EDC17_1003113</name>
</gene>
<sequence length="145" mass="15983">MSANINLKEISLIGGDITTVNLPKSTHVERIQINQTKLSAIDISNSPNLRRLDLEGNNLQSLDVSKNKELRYISVGWNAIKQLAMNKILEDLPSRTAADNATIWIDDRSSGPLGNMVERNEKPNAEAIAKGKSKNWNLFSSTGVL</sequence>
<evidence type="ECO:0008006" key="3">
    <source>
        <dbReference type="Google" id="ProtNLM"/>
    </source>
</evidence>
<evidence type="ECO:0000313" key="1">
    <source>
        <dbReference type="EMBL" id="TCV20014.1"/>
    </source>
</evidence>
<dbReference type="Gene3D" id="3.80.10.10">
    <property type="entry name" value="Ribonuclease Inhibitor"/>
    <property type="match status" value="1"/>
</dbReference>
<dbReference type="InterPro" id="IPR032675">
    <property type="entry name" value="LRR_dom_sf"/>
</dbReference>
<dbReference type="AlphaFoldDB" id="A0A4R3W1I6"/>
<dbReference type="InterPro" id="IPR001611">
    <property type="entry name" value="Leu-rich_rpt"/>
</dbReference>